<comment type="similarity">
    <text evidence="2">Belongs to the two pore domain potassium channel (TC 1.A.1.7) family.</text>
</comment>
<sequence>MNSDDFDRFGIQFMLECYPKVSHCDAAAALPEDYLSNIKKVSVVEDCHKVMAADQWLFIIMFRNQLSGSPKGDCLPQCTSSELAEQLSEANTITGIHSTLYRGIGYDPVGYTHRTRNGKHKSIGYARQQQTDGLLLNNPDSYRILVIPSKSVNFRCFHQVFLMLGHFNSINAMASNAAKQAKLPMAAAGCQNLTDDGSGPKETTIQSCKATSVAANCAVPSAIRTVLPDLKKLGMYYGIYLCLGTLSLLVLKKHIRGHKTNDFIDSLYMCVVTMTTVGYGDLYPHGIAPELVCSVFIAAGMLLFGIVVKIAAKYLVFKQQALLLNALHVARKIGPMEALKEIETLNVDYTKCIISLVVMGVHFVVGVFVLCTVEKMESDDALYCAISTMTTVGFGDESFSSEFGRAFGMIWIFTGTSCVGQLFLYVVEVYTDIEAKKFVKWVIASNVIDRNEIEDANELEKDKVHRKINNDDDENEGAIKI</sequence>
<evidence type="ECO:0000256" key="9">
    <source>
        <dbReference type="SAM" id="Phobius"/>
    </source>
</evidence>
<comment type="caution">
    <text evidence="11">The sequence shown here is derived from an EMBL/GenBank/DDBJ whole genome shotgun (WGS) entry which is preliminary data.</text>
</comment>
<dbReference type="InterPro" id="IPR003280">
    <property type="entry name" value="2pore_dom_K_chnl"/>
</dbReference>
<comment type="subcellular location">
    <subcellularLocation>
        <location evidence="1">Membrane</location>
        <topology evidence="1">Multi-pass membrane protein</topology>
    </subcellularLocation>
</comment>
<protein>
    <recommendedName>
        <fullName evidence="10">Potassium channel domain-containing protein</fullName>
    </recommendedName>
</protein>
<feature type="transmembrane region" description="Helical" evidence="9">
    <location>
        <begin position="233"/>
        <end position="251"/>
    </location>
</feature>
<evidence type="ECO:0000313" key="12">
    <source>
        <dbReference type="Proteomes" id="UP001472677"/>
    </source>
</evidence>
<evidence type="ECO:0000256" key="3">
    <source>
        <dbReference type="ARBA" id="ARBA00022448"/>
    </source>
</evidence>
<feature type="domain" description="Potassium channel" evidence="10">
    <location>
        <begin position="244"/>
        <end position="315"/>
    </location>
</feature>
<dbReference type="PANTHER" id="PTHR11003">
    <property type="entry name" value="POTASSIUM CHANNEL, SUBFAMILY K"/>
    <property type="match status" value="1"/>
</dbReference>
<evidence type="ECO:0000313" key="11">
    <source>
        <dbReference type="EMBL" id="KAK8492666.1"/>
    </source>
</evidence>
<reference evidence="11 12" key="1">
    <citation type="journal article" date="2024" name="G3 (Bethesda)">
        <title>Genome assembly of Hibiscus sabdariffa L. provides insights into metabolisms of medicinal natural products.</title>
        <authorList>
            <person name="Kim T."/>
        </authorList>
    </citation>
    <scope>NUCLEOTIDE SEQUENCE [LARGE SCALE GENOMIC DNA]</scope>
    <source>
        <strain evidence="11">TK-2024</strain>
        <tissue evidence="11">Old leaves</tissue>
    </source>
</reference>
<accession>A0ABR2AHY5</accession>
<name>A0ABR2AHY5_9ROSI</name>
<evidence type="ECO:0000256" key="8">
    <source>
        <dbReference type="ARBA" id="ARBA00023303"/>
    </source>
</evidence>
<feature type="transmembrane region" description="Helical" evidence="9">
    <location>
        <begin position="286"/>
        <end position="308"/>
    </location>
</feature>
<keyword evidence="12" id="KW-1185">Reference proteome</keyword>
<feature type="transmembrane region" description="Helical" evidence="9">
    <location>
        <begin position="263"/>
        <end position="280"/>
    </location>
</feature>
<evidence type="ECO:0000256" key="2">
    <source>
        <dbReference type="ARBA" id="ARBA00010159"/>
    </source>
</evidence>
<evidence type="ECO:0000256" key="4">
    <source>
        <dbReference type="ARBA" id="ARBA00022692"/>
    </source>
</evidence>
<keyword evidence="3" id="KW-0813">Transport</keyword>
<evidence type="ECO:0000259" key="10">
    <source>
        <dbReference type="Pfam" id="PF07885"/>
    </source>
</evidence>
<dbReference type="PRINTS" id="PR01333">
    <property type="entry name" value="2POREKCHANEL"/>
</dbReference>
<feature type="transmembrane region" description="Helical" evidence="9">
    <location>
        <begin position="406"/>
        <end position="427"/>
    </location>
</feature>
<keyword evidence="8" id="KW-0407">Ion channel</keyword>
<gene>
    <name evidence="11" type="ORF">V6N12_041462</name>
</gene>
<dbReference type="InterPro" id="IPR013099">
    <property type="entry name" value="K_chnl_dom"/>
</dbReference>
<dbReference type="SUPFAM" id="SSF81324">
    <property type="entry name" value="Voltage-gated potassium channels"/>
    <property type="match status" value="2"/>
</dbReference>
<evidence type="ECO:0000256" key="5">
    <source>
        <dbReference type="ARBA" id="ARBA00022989"/>
    </source>
</evidence>
<feature type="transmembrane region" description="Helical" evidence="9">
    <location>
        <begin position="352"/>
        <end position="370"/>
    </location>
</feature>
<feature type="domain" description="Potassium channel" evidence="10">
    <location>
        <begin position="362"/>
        <end position="431"/>
    </location>
</feature>
<evidence type="ECO:0000256" key="6">
    <source>
        <dbReference type="ARBA" id="ARBA00023065"/>
    </source>
</evidence>
<dbReference type="EMBL" id="JBBPBM010000710">
    <property type="protein sequence ID" value="KAK8492666.1"/>
    <property type="molecule type" value="Genomic_DNA"/>
</dbReference>
<organism evidence="11 12">
    <name type="scientific">Hibiscus sabdariffa</name>
    <name type="common">roselle</name>
    <dbReference type="NCBI Taxonomy" id="183260"/>
    <lineage>
        <taxon>Eukaryota</taxon>
        <taxon>Viridiplantae</taxon>
        <taxon>Streptophyta</taxon>
        <taxon>Embryophyta</taxon>
        <taxon>Tracheophyta</taxon>
        <taxon>Spermatophyta</taxon>
        <taxon>Magnoliopsida</taxon>
        <taxon>eudicotyledons</taxon>
        <taxon>Gunneridae</taxon>
        <taxon>Pentapetalae</taxon>
        <taxon>rosids</taxon>
        <taxon>malvids</taxon>
        <taxon>Malvales</taxon>
        <taxon>Malvaceae</taxon>
        <taxon>Malvoideae</taxon>
        <taxon>Hibiscus</taxon>
    </lineage>
</organism>
<dbReference type="Pfam" id="PF07885">
    <property type="entry name" value="Ion_trans_2"/>
    <property type="match status" value="2"/>
</dbReference>
<evidence type="ECO:0000256" key="7">
    <source>
        <dbReference type="ARBA" id="ARBA00023136"/>
    </source>
</evidence>
<evidence type="ECO:0000256" key="1">
    <source>
        <dbReference type="ARBA" id="ARBA00004141"/>
    </source>
</evidence>
<proteinExistence type="inferred from homology"/>
<dbReference type="PANTHER" id="PTHR11003:SF277">
    <property type="entry name" value="TWO-PORE POTASSIUM CHANNEL 1-LIKE"/>
    <property type="match status" value="1"/>
</dbReference>
<keyword evidence="7 9" id="KW-0472">Membrane</keyword>
<keyword evidence="6" id="KW-0406">Ion transport</keyword>
<dbReference type="Gene3D" id="1.10.287.70">
    <property type="match status" value="2"/>
</dbReference>
<keyword evidence="4 9" id="KW-0812">Transmembrane</keyword>
<dbReference type="Proteomes" id="UP001472677">
    <property type="component" value="Unassembled WGS sequence"/>
</dbReference>
<keyword evidence="5 9" id="KW-1133">Transmembrane helix</keyword>